<evidence type="ECO:0000259" key="5">
    <source>
        <dbReference type="Pfam" id="PF04198"/>
    </source>
</evidence>
<organism evidence="6 7">
    <name type="scientific">Actinotalea lenta</name>
    <dbReference type="NCBI Taxonomy" id="3064654"/>
    <lineage>
        <taxon>Bacteria</taxon>
        <taxon>Bacillati</taxon>
        <taxon>Actinomycetota</taxon>
        <taxon>Actinomycetes</taxon>
        <taxon>Micrococcales</taxon>
        <taxon>Cellulomonadaceae</taxon>
        <taxon>Actinotalea</taxon>
    </lineage>
</organism>
<evidence type="ECO:0000256" key="4">
    <source>
        <dbReference type="ARBA" id="ARBA00023163"/>
    </source>
</evidence>
<dbReference type="Gene3D" id="1.10.10.60">
    <property type="entry name" value="Homeodomain-like"/>
    <property type="match status" value="1"/>
</dbReference>
<dbReference type="SUPFAM" id="SSF46785">
    <property type="entry name" value="Winged helix' DNA-binding domain"/>
    <property type="match status" value="1"/>
</dbReference>
<evidence type="ECO:0000313" key="6">
    <source>
        <dbReference type="EMBL" id="MDO8107185.1"/>
    </source>
</evidence>
<dbReference type="InterPro" id="IPR037171">
    <property type="entry name" value="NagB/RpiA_transferase-like"/>
</dbReference>
<reference evidence="6 7" key="1">
    <citation type="submission" date="2023-07" db="EMBL/GenBank/DDBJ databases">
        <title>Description of novel actinomycetes strains, isolated from tidal flat sediment.</title>
        <authorList>
            <person name="Lu C."/>
        </authorList>
    </citation>
    <scope>NUCLEOTIDE SEQUENCE [LARGE SCALE GENOMIC DNA]</scope>
    <source>
        <strain evidence="6 7">SYSU T00b441</strain>
    </source>
</reference>
<comment type="similarity">
    <text evidence="1">Belongs to the SorC transcriptional regulatory family.</text>
</comment>
<protein>
    <submittedName>
        <fullName evidence="6">Sugar-binding domain-containing protein</fullName>
    </submittedName>
</protein>
<keyword evidence="2" id="KW-0805">Transcription regulation</keyword>
<dbReference type="SUPFAM" id="SSF100950">
    <property type="entry name" value="NagB/RpiA/CoA transferase-like"/>
    <property type="match status" value="1"/>
</dbReference>
<dbReference type="Pfam" id="PF13412">
    <property type="entry name" value="HTH_24"/>
    <property type="match status" value="1"/>
</dbReference>
<name>A0ABT9D9D1_9CELL</name>
<gene>
    <name evidence="6" type="ORF">Q6348_08245</name>
</gene>
<keyword evidence="3" id="KW-0238">DNA-binding</keyword>
<evidence type="ECO:0000256" key="3">
    <source>
        <dbReference type="ARBA" id="ARBA00023125"/>
    </source>
</evidence>
<evidence type="ECO:0000256" key="1">
    <source>
        <dbReference type="ARBA" id="ARBA00010466"/>
    </source>
</evidence>
<dbReference type="Proteomes" id="UP001232536">
    <property type="component" value="Unassembled WGS sequence"/>
</dbReference>
<dbReference type="InterPro" id="IPR051054">
    <property type="entry name" value="SorC_transcr_regulators"/>
</dbReference>
<dbReference type="EMBL" id="JAUQYP010000001">
    <property type="protein sequence ID" value="MDO8107185.1"/>
    <property type="molecule type" value="Genomic_DNA"/>
</dbReference>
<accession>A0ABT9D9D1</accession>
<dbReference type="PANTHER" id="PTHR34294">
    <property type="entry name" value="TRANSCRIPTIONAL REGULATOR-RELATED"/>
    <property type="match status" value="1"/>
</dbReference>
<dbReference type="InterPro" id="IPR007324">
    <property type="entry name" value="Sugar-bd_dom_put"/>
</dbReference>
<evidence type="ECO:0000256" key="2">
    <source>
        <dbReference type="ARBA" id="ARBA00023015"/>
    </source>
</evidence>
<dbReference type="InterPro" id="IPR036390">
    <property type="entry name" value="WH_DNA-bd_sf"/>
</dbReference>
<dbReference type="PANTHER" id="PTHR34294:SF1">
    <property type="entry name" value="TRANSCRIPTIONAL REGULATOR LSRR"/>
    <property type="match status" value="1"/>
</dbReference>
<dbReference type="RefSeq" id="WP_304600819.1">
    <property type="nucleotide sequence ID" value="NZ_JAUQYP010000001.1"/>
</dbReference>
<sequence length="341" mass="35716">MAETGTARPGPQPRMSGDAMRLAVKVARMYHERHMRQTDIAAELHISQPRVSRLLKRAEEAGIIVTTVAVPAGVHTDLEDEIELLYGLDEVVVVDVGGSEQDVLAALGAGTAAYLESTLIGDDTVGVASWSATLIAAVDRMRPARGTVVDAVVQLVGGVGAPRVQLQATQLLGRFAAATGASPVFVSAPGLLGSASARQALMADPTLADVAALWARLTTVIVGIGSLEPSALLRESGNALPEADQETLLKAGAVGDICHRFFDGRGELVESAVNDRVVGIEPDQLRRVPRRIGVAGGARKHTAIRAALLGGWINVLITDLDEANRLVEYARVAVGRDTQAG</sequence>
<proteinExistence type="inferred from homology"/>
<comment type="caution">
    <text evidence="6">The sequence shown here is derived from an EMBL/GenBank/DDBJ whole genome shotgun (WGS) entry which is preliminary data.</text>
</comment>
<keyword evidence="7" id="KW-1185">Reference proteome</keyword>
<dbReference type="Gene3D" id="3.40.50.1360">
    <property type="match status" value="1"/>
</dbReference>
<dbReference type="Pfam" id="PF04198">
    <property type="entry name" value="Sugar-bind"/>
    <property type="match status" value="1"/>
</dbReference>
<evidence type="ECO:0000313" key="7">
    <source>
        <dbReference type="Proteomes" id="UP001232536"/>
    </source>
</evidence>
<feature type="domain" description="Sugar-binding" evidence="5">
    <location>
        <begin position="76"/>
        <end position="327"/>
    </location>
</feature>
<keyword evidence="4" id="KW-0804">Transcription</keyword>